<dbReference type="AlphaFoldDB" id="A0A5C3QEI2"/>
<reference evidence="2 3" key="1">
    <citation type="journal article" date="2019" name="Nat. Ecol. Evol.">
        <title>Megaphylogeny resolves global patterns of mushroom evolution.</title>
        <authorList>
            <person name="Varga T."/>
            <person name="Krizsan K."/>
            <person name="Foldi C."/>
            <person name="Dima B."/>
            <person name="Sanchez-Garcia M."/>
            <person name="Sanchez-Ramirez S."/>
            <person name="Szollosi G.J."/>
            <person name="Szarkandi J.G."/>
            <person name="Papp V."/>
            <person name="Albert L."/>
            <person name="Andreopoulos W."/>
            <person name="Angelini C."/>
            <person name="Antonin V."/>
            <person name="Barry K.W."/>
            <person name="Bougher N.L."/>
            <person name="Buchanan P."/>
            <person name="Buyck B."/>
            <person name="Bense V."/>
            <person name="Catcheside P."/>
            <person name="Chovatia M."/>
            <person name="Cooper J."/>
            <person name="Damon W."/>
            <person name="Desjardin D."/>
            <person name="Finy P."/>
            <person name="Geml J."/>
            <person name="Haridas S."/>
            <person name="Hughes K."/>
            <person name="Justo A."/>
            <person name="Karasinski D."/>
            <person name="Kautmanova I."/>
            <person name="Kiss B."/>
            <person name="Kocsube S."/>
            <person name="Kotiranta H."/>
            <person name="LaButti K.M."/>
            <person name="Lechner B.E."/>
            <person name="Liimatainen K."/>
            <person name="Lipzen A."/>
            <person name="Lukacs Z."/>
            <person name="Mihaltcheva S."/>
            <person name="Morgado L.N."/>
            <person name="Niskanen T."/>
            <person name="Noordeloos M.E."/>
            <person name="Ohm R.A."/>
            <person name="Ortiz-Santana B."/>
            <person name="Ovrebo C."/>
            <person name="Racz N."/>
            <person name="Riley R."/>
            <person name="Savchenko A."/>
            <person name="Shiryaev A."/>
            <person name="Soop K."/>
            <person name="Spirin V."/>
            <person name="Szebenyi C."/>
            <person name="Tomsovsky M."/>
            <person name="Tulloss R.E."/>
            <person name="Uehling J."/>
            <person name="Grigoriev I.V."/>
            <person name="Vagvolgyi C."/>
            <person name="Papp T."/>
            <person name="Martin F.M."/>
            <person name="Miettinen O."/>
            <person name="Hibbett D.S."/>
            <person name="Nagy L.G."/>
        </authorList>
    </citation>
    <scope>NUCLEOTIDE SEQUENCE [LARGE SCALE GENOMIC DNA]</scope>
    <source>
        <strain evidence="2 3">CBS 309.79</strain>
    </source>
</reference>
<name>A0A5C3QEI2_9AGAR</name>
<accession>A0A5C3QEI2</accession>
<evidence type="ECO:0000313" key="3">
    <source>
        <dbReference type="Proteomes" id="UP000305067"/>
    </source>
</evidence>
<organism evidence="2 3">
    <name type="scientific">Pterulicium gracile</name>
    <dbReference type="NCBI Taxonomy" id="1884261"/>
    <lineage>
        <taxon>Eukaryota</taxon>
        <taxon>Fungi</taxon>
        <taxon>Dikarya</taxon>
        <taxon>Basidiomycota</taxon>
        <taxon>Agaricomycotina</taxon>
        <taxon>Agaricomycetes</taxon>
        <taxon>Agaricomycetidae</taxon>
        <taxon>Agaricales</taxon>
        <taxon>Pleurotineae</taxon>
        <taxon>Pterulaceae</taxon>
        <taxon>Pterulicium</taxon>
    </lineage>
</organism>
<protein>
    <submittedName>
        <fullName evidence="2">Uncharacterized protein</fullName>
    </submittedName>
</protein>
<keyword evidence="3" id="KW-1185">Reference proteome</keyword>
<feature type="region of interest" description="Disordered" evidence="1">
    <location>
        <begin position="19"/>
        <end position="62"/>
    </location>
</feature>
<evidence type="ECO:0000313" key="2">
    <source>
        <dbReference type="EMBL" id="TFK98850.1"/>
    </source>
</evidence>
<feature type="compositionally biased region" description="Low complexity" evidence="1">
    <location>
        <begin position="19"/>
        <end position="46"/>
    </location>
</feature>
<sequence length="118" mass="12147">MMRFSSYLLWQIQYSLSSSLSASTSPSIGTSSSGGAEEEALSSPGATDADLERGGSLSVEDMPGLTGRDFFGDGLSDGESALWWDEATAGVVITFALFEGALAGILLLDLGDTVGLEA</sequence>
<proteinExistence type="predicted"/>
<gene>
    <name evidence="2" type="ORF">BDV98DRAFT_196301</name>
</gene>
<dbReference type="EMBL" id="ML178837">
    <property type="protein sequence ID" value="TFK98850.1"/>
    <property type="molecule type" value="Genomic_DNA"/>
</dbReference>
<evidence type="ECO:0000256" key="1">
    <source>
        <dbReference type="SAM" id="MobiDB-lite"/>
    </source>
</evidence>
<dbReference type="Proteomes" id="UP000305067">
    <property type="component" value="Unassembled WGS sequence"/>
</dbReference>